<name>A0A1Y5TYE8_9PROT</name>
<evidence type="ECO:0000313" key="3">
    <source>
        <dbReference type="Proteomes" id="UP000193200"/>
    </source>
</evidence>
<keyword evidence="1" id="KW-1133">Transmembrane helix</keyword>
<feature type="transmembrane region" description="Helical" evidence="1">
    <location>
        <begin position="180"/>
        <end position="201"/>
    </location>
</feature>
<feature type="transmembrane region" description="Helical" evidence="1">
    <location>
        <begin position="222"/>
        <end position="240"/>
    </location>
</feature>
<feature type="transmembrane region" description="Helical" evidence="1">
    <location>
        <begin position="90"/>
        <end position="111"/>
    </location>
</feature>
<feature type="transmembrane region" description="Helical" evidence="1">
    <location>
        <begin position="308"/>
        <end position="329"/>
    </location>
</feature>
<feature type="transmembrane region" description="Helical" evidence="1">
    <location>
        <begin position="341"/>
        <end position="362"/>
    </location>
</feature>
<keyword evidence="1" id="KW-0812">Transmembrane</keyword>
<feature type="transmembrane region" description="Helical" evidence="1">
    <location>
        <begin position="27"/>
        <end position="46"/>
    </location>
</feature>
<dbReference type="InterPro" id="IPR010266">
    <property type="entry name" value="NnrS"/>
</dbReference>
<feature type="transmembrane region" description="Helical" evidence="1">
    <location>
        <begin position="66"/>
        <end position="83"/>
    </location>
</feature>
<feature type="transmembrane region" description="Helical" evidence="1">
    <location>
        <begin position="117"/>
        <end position="138"/>
    </location>
</feature>
<proteinExistence type="predicted"/>
<evidence type="ECO:0000313" key="2">
    <source>
        <dbReference type="EMBL" id="SLN75759.1"/>
    </source>
</evidence>
<accession>A0A1Y5TYE8</accession>
<dbReference type="OrthoDB" id="9770040at2"/>
<dbReference type="Pfam" id="PF05940">
    <property type="entry name" value="NnrS"/>
    <property type="match status" value="1"/>
</dbReference>
<feature type="transmembrane region" description="Helical" evidence="1">
    <location>
        <begin position="246"/>
        <end position="263"/>
    </location>
</feature>
<protein>
    <submittedName>
        <fullName evidence="2">NnrS protein</fullName>
    </submittedName>
</protein>
<keyword evidence="1" id="KW-0472">Membrane</keyword>
<feature type="transmembrane region" description="Helical" evidence="1">
    <location>
        <begin position="368"/>
        <end position="393"/>
    </location>
</feature>
<dbReference type="AlphaFoldDB" id="A0A1Y5TYE8"/>
<reference evidence="2 3" key="1">
    <citation type="submission" date="2017-03" db="EMBL/GenBank/DDBJ databases">
        <authorList>
            <person name="Afonso C.L."/>
            <person name="Miller P.J."/>
            <person name="Scott M.A."/>
            <person name="Spackman E."/>
            <person name="Goraichik I."/>
            <person name="Dimitrov K.M."/>
            <person name="Suarez D.L."/>
            <person name="Swayne D.E."/>
        </authorList>
    </citation>
    <scope>NUCLEOTIDE SEQUENCE [LARGE SCALE GENOMIC DNA]</scope>
    <source>
        <strain evidence="2 3">CECT 7691</strain>
    </source>
</reference>
<keyword evidence="3" id="KW-1185">Reference proteome</keyword>
<feature type="transmembrane region" description="Helical" evidence="1">
    <location>
        <begin position="275"/>
        <end position="302"/>
    </location>
</feature>
<dbReference type="InParanoid" id="A0A1Y5TYE8"/>
<dbReference type="Proteomes" id="UP000193200">
    <property type="component" value="Unassembled WGS sequence"/>
</dbReference>
<gene>
    <name evidence="2" type="ORF">OCH7691_03951</name>
</gene>
<evidence type="ECO:0000256" key="1">
    <source>
        <dbReference type="SAM" id="Phobius"/>
    </source>
</evidence>
<sequence>MSAESTAGLRRSHVAAPAILTQGFRPFFLGAGLWAILAIGLWLAMLDGADPAASAFPPLSWHAHEMLYGYATAVLAGFLLTAIPNWTGRLPLSGLPLFGLVFLWLAGRVVFQISDWLGAGPTALVDLAFPVALVLVVGREILAGRNWRNLPMVVALLVLLIGNLAMHLEAAGVMDLEGAGWRLGLAVFTLLIALVGGRIVPSFTRNWLAKRAGSALPAPFGIVDKAALATTILAMALFVAIPGSPVFGWLAIVAALAQVARVARWQGKATGPEALLWVLHVGYLWIPVGLLLLGLAAILSAVPQSAGLHALAVGAVGTMTLAVMTRATLGHSGRPLTAGRGTIVVYVAILLAAVTRVGAALLPDAYDLLLAVAGCAWIVAFLGFVVLYGPLFVTRRKA</sequence>
<dbReference type="RefSeq" id="WP_085885289.1">
    <property type="nucleotide sequence ID" value="NZ_FWFR01000004.1"/>
</dbReference>
<organism evidence="2 3">
    <name type="scientific">Oceanibacterium hippocampi</name>
    <dbReference type="NCBI Taxonomy" id="745714"/>
    <lineage>
        <taxon>Bacteria</taxon>
        <taxon>Pseudomonadati</taxon>
        <taxon>Pseudomonadota</taxon>
        <taxon>Alphaproteobacteria</taxon>
        <taxon>Sneathiellales</taxon>
        <taxon>Sneathiellaceae</taxon>
        <taxon>Oceanibacterium</taxon>
    </lineage>
</organism>
<feature type="transmembrane region" description="Helical" evidence="1">
    <location>
        <begin position="150"/>
        <end position="168"/>
    </location>
</feature>
<dbReference type="EMBL" id="FWFR01000004">
    <property type="protein sequence ID" value="SLN75759.1"/>
    <property type="molecule type" value="Genomic_DNA"/>
</dbReference>